<accession>A0AAE0GAT0</accession>
<keyword evidence="3" id="KW-1185">Reference proteome</keyword>
<dbReference type="Proteomes" id="UP001190700">
    <property type="component" value="Unassembled WGS sequence"/>
</dbReference>
<comment type="caution">
    <text evidence="2">The sequence shown here is derived from an EMBL/GenBank/DDBJ whole genome shotgun (WGS) entry which is preliminary data.</text>
</comment>
<evidence type="ECO:0000313" key="2">
    <source>
        <dbReference type="EMBL" id="KAK3274618.1"/>
    </source>
</evidence>
<feature type="region of interest" description="Disordered" evidence="1">
    <location>
        <begin position="115"/>
        <end position="145"/>
    </location>
</feature>
<protein>
    <submittedName>
        <fullName evidence="2">Uncharacterized protein</fullName>
    </submittedName>
</protein>
<dbReference type="EMBL" id="LGRX02007626">
    <property type="protein sequence ID" value="KAK3274618.1"/>
    <property type="molecule type" value="Genomic_DNA"/>
</dbReference>
<organism evidence="2 3">
    <name type="scientific">Cymbomonas tetramitiformis</name>
    <dbReference type="NCBI Taxonomy" id="36881"/>
    <lineage>
        <taxon>Eukaryota</taxon>
        <taxon>Viridiplantae</taxon>
        <taxon>Chlorophyta</taxon>
        <taxon>Pyramimonadophyceae</taxon>
        <taxon>Pyramimonadales</taxon>
        <taxon>Pyramimonadaceae</taxon>
        <taxon>Cymbomonas</taxon>
    </lineage>
</organism>
<dbReference type="AlphaFoldDB" id="A0AAE0GAT0"/>
<evidence type="ECO:0000313" key="3">
    <source>
        <dbReference type="Proteomes" id="UP001190700"/>
    </source>
</evidence>
<reference evidence="2 3" key="1">
    <citation type="journal article" date="2015" name="Genome Biol. Evol.">
        <title>Comparative Genomics of a Bacterivorous Green Alga Reveals Evolutionary Causalities and Consequences of Phago-Mixotrophic Mode of Nutrition.</title>
        <authorList>
            <person name="Burns J.A."/>
            <person name="Paasch A."/>
            <person name="Narechania A."/>
            <person name="Kim E."/>
        </authorList>
    </citation>
    <scope>NUCLEOTIDE SEQUENCE [LARGE SCALE GENOMIC DNA]</scope>
    <source>
        <strain evidence="2 3">PLY_AMNH</strain>
    </source>
</reference>
<evidence type="ECO:0000256" key="1">
    <source>
        <dbReference type="SAM" id="MobiDB-lite"/>
    </source>
</evidence>
<sequence>MERQEDSGGWCGACGPAGHMWSERADIPGRGCVYLQDLWTEWREFILTKPSVDFHGFPVLSRTYCLLIEEEEKHVHEVELVSHGFPSRSTGDHTPWPTPEGGRVRESALHFRKQGVLPGSRARPERQKAVAQKPGSATLPTAVML</sequence>
<gene>
    <name evidence="2" type="ORF">CYMTET_17205</name>
</gene>
<proteinExistence type="predicted"/>
<name>A0AAE0GAT0_9CHLO</name>